<dbReference type="AlphaFoldDB" id="A0A5R9GCW0"/>
<name>A0A5R9GCW0_9BACL</name>
<comment type="caution">
    <text evidence="3">The sequence shown here is derived from an EMBL/GenBank/DDBJ whole genome shotgun (WGS) entry which is preliminary data.</text>
</comment>
<evidence type="ECO:0000259" key="2">
    <source>
        <dbReference type="Pfam" id="PF25838"/>
    </source>
</evidence>
<gene>
    <name evidence="3" type="ORF">FE782_16555</name>
</gene>
<feature type="domain" description="D-apionate lactonase TIM barrel" evidence="2">
    <location>
        <begin position="262"/>
        <end position="513"/>
    </location>
</feature>
<dbReference type="Proteomes" id="UP000309676">
    <property type="component" value="Unassembled WGS sequence"/>
</dbReference>
<dbReference type="Pfam" id="PF25838">
    <property type="entry name" value="Apionate_lact_M"/>
    <property type="match status" value="1"/>
</dbReference>
<dbReference type="RefSeq" id="WP_138195356.1">
    <property type="nucleotide sequence ID" value="NZ_VCIW01000011.1"/>
</dbReference>
<dbReference type="OrthoDB" id="931854at2"/>
<organism evidence="3 4">
    <name type="scientific">Paenibacillus antri</name>
    <dbReference type="NCBI Taxonomy" id="2582848"/>
    <lineage>
        <taxon>Bacteria</taxon>
        <taxon>Bacillati</taxon>
        <taxon>Bacillota</taxon>
        <taxon>Bacilli</taxon>
        <taxon>Bacillales</taxon>
        <taxon>Paenibacillaceae</taxon>
        <taxon>Paenibacillus</taxon>
    </lineage>
</organism>
<feature type="domain" description="D-apionate lactonase N-terminal" evidence="1">
    <location>
        <begin position="3"/>
        <end position="216"/>
    </location>
</feature>
<reference evidence="3 4" key="1">
    <citation type="submission" date="2019-05" db="EMBL/GenBank/DDBJ databases">
        <authorList>
            <person name="Narsing Rao M.P."/>
            <person name="Li W.J."/>
        </authorList>
    </citation>
    <scope>NUCLEOTIDE SEQUENCE [LARGE SCALE GENOMIC DNA]</scope>
    <source>
        <strain evidence="3 4">SYSU_K30003</strain>
    </source>
</reference>
<evidence type="ECO:0000313" key="4">
    <source>
        <dbReference type="Proteomes" id="UP000309676"/>
    </source>
</evidence>
<protein>
    <submittedName>
        <fullName evidence="3">Uncharacterized protein</fullName>
    </submittedName>
</protein>
<evidence type="ECO:0000259" key="1">
    <source>
        <dbReference type="Pfam" id="PF25837"/>
    </source>
</evidence>
<proteinExistence type="predicted"/>
<dbReference type="InterPro" id="IPR058788">
    <property type="entry name" value="ApnL_N"/>
</dbReference>
<accession>A0A5R9GCW0</accession>
<dbReference type="InterPro" id="IPR058787">
    <property type="entry name" value="ApnL_M"/>
</dbReference>
<dbReference type="Pfam" id="PF25837">
    <property type="entry name" value="Apionate_lact_N"/>
    <property type="match status" value="1"/>
</dbReference>
<keyword evidence="4" id="KW-1185">Reference proteome</keyword>
<evidence type="ECO:0000313" key="3">
    <source>
        <dbReference type="EMBL" id="TLS51004.1"/>
    </source>
</evidence>
<sequence length="608" mass="63368">MRHELRAGPLSVALEDGTLRYVRAGGREVVRQVYVAVRDRNWGTVPPRFTMYDVRQAADGFEARLAAETAQGDIDFIWEGVVTGTADGALEFRMRGEARSDFLRNRIGFCVLHPDTLAGERVVVASEDGETEGAFPERISPHQPFFGMIALRHGVPGASGLEVEIAFEGDLFEMEDQRNWTDASFKTYCTPLSRPFPAQVRRGDVVEQVVRIRVTGADEAGAGGDASKEAPVRLRAERRTVGALPPLGLLYDAVADGPIGPDAAALLKALPIDFLYAAVSLDDAAWEAALDGAAAGAAALGLPLAIAATAAADDRAAERLAACCARLARSGTRLRAFAAFGAGAVTTAARAEAARAALDAAGCGAVPLLGGSRANYAELNRAAEAGTMPYDRLDGVCLAMNPQVHAFDRASIVETLPMQALVVANAREAAGGAPIHAGPVTFTQRVNAAATGEAGARTHDPREREPFAAAWTLGSLRRLAEAGAASIAVCDAVGESGLVATDASGAAAPTPAYRRLFAALGPYRGALLGAVQCGDASVEAIAPLSAAGMRLLVANVSDAPRAVRLEAPGAVGFAANREGAEAPVLSEADGTISFELQPYEIARFDLNY</sequence>
<dbReference type="EMBL" id="VCIW01000011">
    <property type="protein sequence ID" value="TLS51004.1"/>
    <property type="molecule type" value="Genomic_DNA"/>
</dbReference>